<evidence type="ECO:0000259" key="3">
    <source>
        <dbReference type="PROSITE" id="PS51736"/>
    </source>
</evidence>
<evidence type="ECO:0000256" key="2">
    <source>
        <dbReference type="ARBA" id="ARBA00023172"/>
    </source>
</evidence>
<dbReference type="PANTHER" id="PTHR30461:SF2">
    <property type="entry name" value="SERINE RECOMBINASE PINE-RELATED"/>
    <property type="match status" value="1"/>
</dbReference>
<dbReference type="Gene3D" id="3.40.50.1390">
    <property type="entry name" value="Resolvase, N-terminal catalytic domain"/>
    <property type="match status" value="1"/>
</dbReference>
<dbReference type="PANTHER" id="PTHR30461">
    <property type="entry name" value="DNA-INVERTASE FROM LAMBDOID PROPHAGE"/>
    <property type="match status" value="1"/>
</dbReference>
<dbReference type="GO" id="GO:0000150">
    <property type="term" value="F:DNA strand exchange activity"/>
    <property type="evidence" value="ECO:0007669"/>
    <property type="project" value="InterPro"/>
</dbReference>
<evidence type="ECO:0000313" key="5">
    <source>
        <dbReference type="Proteomes" id="UP000199071"/>
    </source>
</evidence>
<dbReference type="InterPro" id="IPR050639">
    <property type="entry name" value="SSR_resolvase"/>
</dbReference>
<dbReference type="CDD" id="cd00338">
    <property type="entry name" value="Ser_Recombinase"/>
    <property type="match status" value="1"/>
</dbReference>
<proteinExistence type="predicted"/>
<evidence type="ECO:0000313" key="4">
    <source>
        <dbReference type="EMBL" id="SDB58440.1"/>
    </source>
</evidence>
<protein>
    <submittedName>
        <fullName evidence="4">Resolvase, N terminal domain</fullName>
    </submittedName>
</protein>
<reference evidence="4 5" key="1">
    <citation type="submission" date="2016-10" db="EMBL/GenBank/DDBJ databases">
        <authorList>
            <person name="de Groot N.N."/>
        </authorList>
    </citation>
    <scope>NUCLEOTIDE SEQUENCE [LARGE SCALE GENOMIC DNA]</scope>
    <source>
        <strain evidence="4 5">ATCC 35022</strain>
    </source>
</reference>
<dbReference type="InterPro" id="IPR036162">
    <property type="entry name" value="Resolvase-like_N_sf"/>
</dbReference>
<accession>A0A1G6EM27</accession>
<dbReference type="GO" id="GO:0003677">
    <property type="term" value="F:DNA binding"/>
    <property type="evidence" value="ECO:0007669"/>
    <property type="project" value="UniProtKB-KW"/>
</dbReference>
<dbReference type="Proteomes" id="UP000199071">
    <property type="component" value="Unassembled WGS sequence"/>
</dbReference>
<dbReference type="SUPFAM" id="SSF53041">
    <property type="entry name" value="Resolvase-like"/>
    <property type="match status" value="1"/>
</dbReference>
<name>A0A1G6EM27_9HYPH</name>
<keyword evidence="1" id="KW-0238">DNA-binding</keyword>
<dbReference type="RefSeq" id="WP_090881102.1">
    <property type="nucleotide sequence ID" value="NZ_FMXQ01000015.1"/>
</dbReference>
<sequence>MQHAVAYYRVSTARQCRSGLGIEAQRAVVSRFAEAEGYEIISEFIEAETGKGADALDRRPQLAAALAAGKASKCQVIVAKLDRLSRDVAFIAGLMAQRVPFIVTELGADADPFMLHIYAALAEKERRLISERTKAALAARKAQGAKLGNRSNAARAAALGRRVQAAEAEAFAANVLPIIEALQASGVCHLRGLAAALNIRGVRTARGGRWHVSNVKNLVDRLPRAAVDALL</sequence>
<evidence type="ECO:0000256" key="1">
    <source>
        <dbReference type="ARBA" id="ARBA00023125"/>
    </source>
</evidence>
<organism evidence="4 5">
    <name type="scientific">Bauldia litoralis</name>
    <dbReference type="NCBI Taxonomy" id="665467"/>
    <lineage>
        <taxon>Bacteria</taxon>
        <taxon>Pseudomonadati</taxon>
        <taxon>Pseudomonadota</taxon>
        <taxon>Alphaproteobacteria</taxon>
        <taxon>Hyphomicrobiales</taxon>
        <taxon>Kaistiaceae</taxon>
        <taxon>Bauldia</taxon>
    </lineage>
</organism>
<gene>
    <name evidence="4" type="ORF">SAMN02982931_04679</name>
</gene>
<dbReference type="OrthoDB" id="2290206at2"/>
<dbReference type="AlphaFoldDB" id="A0A1G6EM27"/>
<dbReference type="EMBL" id="FMXQ01000015">
    <property type="protein sequence ID" value="SDB58440.1"/>
    <property type="molecule type" value="Genomic_DNA"/>
</dbReference>
<dbReference type="InterPro" id="IPR006119">
    <property type="entry name" value="Resolv_N"/>
</dbReference>
<feature type="domain" description="Resolvase/invertase-type recombinase catalytic" evidence="3">
    <location>
        <begin position="3"/>
        <end position="144"/>
    </location>
</feature>
<dbReference type="SMART" id="SM00857">
    <property type="entry name" value="Resolvase"/>
    <property type="match status" value="1"/>
</dbReference>
<keyword evidence="2" id="KW-0233">DNA recombination</keyword>
<dbReference type="PROSITE" id="PS51736">
    <property type="entry name" value="RECOMBINASES_3"/>
    <property type="match status" value="1"/>
</dbReference>
<dbReference type="Pfam" id="PF00239">
    <property type="entry name" value="Resolvase"/>
    <property type="match status" value="1"/>
</dbReference>
<keyword evidence="5" id="KW-1185">Reference proteome</keyword>